<keyword evidence="6 16" id="KW-0028">Amino-acid biosynthesis</keyword>
<keyword evidence="12" id="KW-0457">Lysine biosynthesis</keyword>
<evidence type="ECO:0000256" key="14">
    <source>
        <dbReference type="PIRSR" id="PIRSR000726-1"/>
    </source>
</evidence>
<dbReference type="GO" id="GO:0005524">
    <property type="term" value="F:ATP binding"/>
    <property type="evidence" value="ECO:0007669"/>
    <property type="project" value="UniProtKB-KW"/>
</dbReference>
<dbReference type="GO" id="GO:0004072">
    <property type="term" value="F:aspartate kinase activity"/>
    <property type="evidence" value="ECO:0007669"/>
    <property type="project" value="UniProtKB-EC"/>
</dbReference>
<dbReference type="Pfam" id="PF13840">
    <property type="entry name" value="ACT_7"/>
    <property type="match status" value="1"/>
</dbReference>
<dbReference type="Gene3D" id="3.30.2130.10">
    <property type="entry name" value="VC0802-like"/>
    <property type="match status" value="1"/>
</dbReference>
<dbReference type="InterPro" id="IPR002912">
    <property type="entry name" value="ACT_dom"/>
</dbReference>
<dbReference type="CDD" id="cd04914">
    <property type="entry name" value="ACT_AKi-DapG-BS_1"/>
    <property type="match status" value="1"/>
</dbReference>
<accession>A5D2Q4</accession>
<dbReference type="UniPathway" id="UPA00050">
    <property type="reaction ID" value="UER00461"/>
</dbReference>
<feature type="binding site" evidence="14">
    <location>
        <begin position="178"/>
        <end position="179"/>
    </location>
    <ligand>
        <name>ATP</name>
        <dbReference type="ChEBI" id="CHEBI:30616"/>
    </ligand>
</feature>
<evidence type="ECO:0000256" key="11">
    <source>
        <dbReference type="ARBA" id="ARBA00022915"/>
    </source>
</evidence>
<feature type="binding site" evidence="14">
    <location>
        <position position="189"/>
    </location>
    <ligand>
        <name>ATP</name>
        <dbReference type="ChEBI" id="CHEBI:30616"/>
    </ligand>
</feature>
<feature type="binding site" evidence="14">
    <location>
        <begin position="214"/>
        <end position="215"/>
    </location>
    <ligand>
        <name>ATP</name>
        <dbReference type="ChEBI" id="CHEBI:30616"/>
    </ligand>
</feature>
<keyword evidence="8 14" id="KW-0547">Nucleotide-binding</keyword>
<organism evidence="18 19">
    <name type="scientific">Pelotomaculum thermopropionicum (strain DSM 13744 / JCM 10971 / SI)</name>
    <dbReference type="NCBI Taxonomy" id="370438"/>
    <lineage>
        <taxon>Bacteria</taxon>
        <taxon>Bacillati</taxon>
        <taxon>Bacillota</taxon>
        <taxon>Clostridia</taxon>
        <taxon>Eubacteriales</taxon>
        <taxon>Desulfotomaculaceae</taxon>
        <taxon>Pelotomaculum</taxon>
    </lineage>
</organism>
<dbReference type="eggNOG" id="COG0527">
    <property type="taxonomic scope" value="Bacteria"/>
</dbReference>
<keyword evidence="11" id="KW-0220">Diaminopimelate biosynthesis</keyword>
<dbReference type="InterPro" id="IPR027795">
    <property type="entry name" value="CASTOR_ACT_dom"/>
</dbReference>
<evidence type="ECO:0000256" key="12">
    <source>
        <dbReference type="ARBA" id="ARBA00023154"/>
    </source>
</evidence>
<feature type="binding site" evidence="14">
    <location>
        <position position="52"/>
    </location>
    <ligand>
        <name>substrate</name>
    </ligand>
</feature>
<dbReference type="GO" id="GO:0009090">
    <property type="term" value="P:homoserine biosynthetic process"/>
    <property type="evidence" value="ECO:0007669"/>
    <property type="project" value="TreeGrafter"/>
</dbReference>
<dbReference type="KEGG" id="pth:PTH_1287"/>
<evidence type="ECO:0000256" key="4">
    <source>
        <dbReference type="ARBA" id="ARBA00005139"/>
    </source>
</evidence>
<dbReference type="SUPFAM" id="SSF53633">
    <property type="entry name" value="Carbamate kinase-like"/>
    <property type="match status" value="1"/>
</dbReference>
<keyword evidence="9 15" id="KW-0418">Kinase</keyword>
<evidence type="ECO:0000256" key="7">
    <source>
        <dbReference type="ARBA" id="ARBA00022679"/>
    </source>
</evidence>
<dbReference type="STRING" id="370438.PTH_1287"/>
<comment type="pathway">
    <text evidence="2 16">Amino-acid biosynthesis; L-lysine biosynthesis via DAP pathway; (S)-tetrahydrodipicolinate from L-aspartate: step 1/4.</text>
</comment>
<evidence type="ECO:0000256" key="10">
    <source>
        <dbReference type="ARBA" id="ARBA00022840"/>
    </source>
</evidence>
<dbReference type="InterPro" id="IPR036393">
    <property type="entry name" value="AceGlu_kinase-like_sf"/>
</dbReference>
<dbReference type="PANTHER" id="PTHR21499:SF3">
    <property type="entry name" value="ASPARTOKINASE"/>
    <property type="match status" value="1"/>
</dbReference>
<dbReference type="Gene3D" id="3.40.1160.10">
    <property type="entry name" value="Acetylglutamate kinase-like"/>
    <property type="match status" value="1"/>
</dbReference>
<comment type="pathway">
    <text evidence="3 16">Amino-acid biosynthesis; L-methionine biosynthesis via de novo pathway; L-homoserine from L-aspartate: step 1/3.</text>
</comment>
<dbReference type="UniPathway" id="UPA00051">
    <property type="reaction ID" value="UER00462"/>
</dbReference>
<protein>
    <recommendedName>
        <fullName evidence="15">Aspartokinase</fullName>
        <ecNumber evidence="15">2.7.2.4</ecNumber>
    </recommendedName>
</protein>
<dbReference type="InterPro" id="IPR001048">
    <property type="entry name" value="Asp/Glu/Uridylate_kinase"/>
</dbReference>
<comment type="function">
    <text evidence="1">Catalyzes the phosphorylation of the beta-carboxyl group of aspartic acid with ATP to yield 4-phospho-L-aspartate, which is involved in the branched biosynthetic pathway leading to the biosynthesis of amino acids threonine, isoleucine and methionine.</text>
</comment>
<keyword evidence="7 15" id="KW-0808">Transferase</keyword>
<evidence type="ECO:0000313" key="19">
    <source>
        <dbReference type="Proteomes" id="UP000006556"/>
    </source>
</evidence>
<dbReference type="InterPro" id="IPR001341">
    <property type="entry name" value="Asp_kinase"/>
</dbReference>
<evidence type="ECO:0000256" key="2">
    <source>
        <dbReference type="ARBA" id="ARBA00004766"/>
    </source>
</evidence>
<comment type="catalytic activity">
    <reaction evidence="13 15">
        <text>L-aspartate + ATP = 4-phospho-L-aspartate + ADP</text>
        <dbReference type="Rhea" id="RHEA:23776"/>
        <dbReference type="ChEBI" id="CHEBI:29991"/>
        <dbReference type="ChEBI" id="CHEBI:30616"/>
        <dbReference type="ChEBI" id="CHEBI:57535"/>
        <dbReference type="ChEBI" id="CHEBI:456216"/>
        <dbReference type="EC" id="2.7.2.4"/>
    </reaction>
</comment>
<proteinExistence type="inferred from homology"/>
<dbReference type="UniPathway" id="UPA00034">
    <property type="reaction ID" value="UER00015"/>
</dbReference>
<keyword evidence="19" id="KW-1185">Reference proteome</keyword>
<feature type="binding site" evidence="14">
    <location>
        <begin position="7"/>
        <end position="10"/>
    </location>
    <ligand>
        <name>ATP</name>
        <dbReference type="ChEBI" id="CHEBI:30616"/>
    </ligand>
</feature>
<dbReference type="InterPro" id="IPR045865">
    <property type="entry name" value="ACT-like_dom_sf"/>
</dbReference>
<dbReference type="PROSITE" id="PS00324">
    <property type="entry name" value="ASPARTOKINASE"/>
    <property type="match status" value="1"/>
</dbReference>
<feature type="binding site" evidence="14">
    <location>
        <position position="79"/>
    </location>
    <ligand>
        <name>substrate</name>
    </ligand>
</feature>
<evidence type="ECO:0000256" key="13">
    <source>
        <dbReference type="ARBA" id="ARBA00047872"/>
    </source>
</evidence>
<evidence type="ECO:0000256" key="16">
    <source>
        <dbReference type="RuleBase" id="RU004249"/>
    </source>
</evidence>
<name>A5D2Q4_PELTS</name>
<dbReference type="AlphaFoldDB" id="A5D2Q4"/>
<dbReference type="InterPro" id="IPR005260">
    <property type="entry name" value="Asp_kin_monofn"/>
</dbReference>
<dbReference type="PANTHER" id="PTHR21499">
    <property type="entry name" value="ASPARTATE KINASE"/>
    <property type="match status" value="1"/>
</dbReference>
<evidence type="ECO:0000256" key="1">
    <source>
        <dbReference type="ARBA" id="ARBA00003121"/>
    </source>
</evidence>
<comment type="pathway">
    <text evidence="4 16">Amino-acid biosynthesis; L-threonine biosynthesis; L-threonine from L-aspartate: step 1/5.</text>
</comment>
<dbReference type="PIRSF" id="PIRSF000726">
    <property type="entry name" value="Asp_kin"/>
    <property type="match status" value="1"/>
</dbReference>
<dbReference type="NCBIfam" id="TIGR00657">
    <property type="entry name" value="asp_kinases"/>
    <property type="match status" value="1"/>
</dbReference>
<dbReference type="EC" id="2.7.2.4" evidence="15"/>
<dbReference type="InterPro" id="IPR018042">
    <property type="entry name" value="Aspartate_kinase_CS"/>
</dbReference>
<dbReference type="Pfam" id="PF00696">
    <property type="entry name" value="AA_kinase"/>
    <property type="match status" value="1"/>
</dbReference>
<evidence type="ECO:0000256" key="6">
    <source>
        <dbReference type="ARBA" id="ARBA00022605"/>
    </source>
</evidence>
<reference evidence="19" key="1">
    <citation type="journal article" date="2008" name="Genome Res.">
        <title>The genome of Pelotomaculum thermopropionicum reveals niche-associated evolution in anaerobic microbiota.</title>
        <authorList>
            <person name="Kosaka T."/>
            <person name="Kato S."/>
            <person name="Shimoyama T."/>
            <person name="Ishii S."/>
            <person name="Abe T."/>
            <person name="Watanabe K."/>
        </authorList>
    </citation>
    <scope>NUCLEOTIDE SEQUENCE [LARGE SCALE GENOMIC DNA]</scope>
    <source>
        <strain evidence="19">DSM 13744 / JCM 10971 / SI</strain>
    </source>
</reference>
<dbReference type="EMBL" id="AP009389">
    <property type="protein sequence ID" value="BAF59468.1"/>
    <property type="molecule type" value="Genomic_DNA"/>
</dbReference>
<evidence type="ECO:0000256" key="15">
    <source>
        <dbReference type="RuleBase" id="RU003448"/>
    </source>
</evidence>
<dbReference type="PROSITE" id="PS51671">
    <property type="entry name" value="ACT"/>
    <property type="match status" value="1"/>
</dbReference>
<evidence type="ECO:0000256" key="5">
    <source>
        <dbReference type="ARBA" id="ARBA00010122"/>
    </source>
</evidence>
<dbReference type="HOGENOM" id="CLU_009116_3_2_9"/>
<evidence type="ECO:0000256" key="8">
    <source>
        <dbReference type="ARBA" id="ARBA00022741"/>
    </source>
</evidence>
<dbReference type="NCBIfam" id="NF006068">
    <property type="entry name" value="PRK08210.1"/>
    <property type="match status" value="1"/>
</dbReference>
<dbReference type="GO" id="GO:0009089">
    <property type="term" value="P:lysine biosynthetic process via diaminopimelate"/>
    <property type="evidence" value="ECO:0007669"/>
    <property type="project" value="UniProtKB-UniPathway"/>
</dbReference>
<evidence type="ECO:0000256" key="9">
    <source>
        <dbReference type="ARBA" id="ARBA00022777"/>
    </source>
</evidence>
<evidence type="ECO:0000256" key="3">
    <source>
        <dbReference type="ARBA" id="ARBA00004986"/>
    </source>
</evidence>
<comment type="similarity">
    <text evidence="5 15">Belongs to the aspartokinase family.</text>
</comment>
<dbReference type="SUPFAM" id="SSF55021">
    <property type="entry name" value="ACT-like"/>
    <property type="match status" value="2"/>
</dbReference>
<sequence length="414" mass="44556">MKFIVQKFGGTSLVNDETRRMAAKKVIEAKNKGYLPVVVVSAIGRMGDPYATDTLLKLACDGNWELSPRESDLLMSCGEVISGVVMAATIQKEGHPAVFLTGLQAGIITDNNHNDARILKVNPENIIKHARDGKIIVVAGFQGATENGEITTLGRGGSDTTAAALGVALDAEWVDIYTDVEGIMTADPRIVSDARLLEVVTYNEICQLAHEGAKVIHPRAVEIAMQKDIPLRIKSTFSSAPGTLVTSRGEAYKGSIDITRDRTITGITYISDITQFRIPMDGCGDTAGLQRRMFEALALAGISIDFINVHPDVVIFTVKNSVAAKAAQILENMGLRPSILPDCAKVAAVGAGMTGVPGVMARIVGALADEKVQILQSSDSYTTIWVLVKKKDMEKSIRALHRQFGPGEKDIERR</sequence>
<dbReference type="GO" id="GO:0009088">
    <property type="term" value="P:threonine biosynthetic process"/>
    <property type="evidence" value="ECO:0007669"/>
    <property type="project" value="UniProtKB-UniPathway"/>
</dbReference>
<evidence type="ECO:0000313" key="18">
    <source>
        <dbReference type="EMBL" id="BAF59468.1"/>
    </source>
</evidence>
<dbReference type="NCBIfam" id="TIGR00656">
    <property type="entry name" value="asp_kin_monofn"/>
    <property type="match status" value="1"/>
</dbReference>
<feature type="domain" description="ACT" evidence="17">
    <location>
        <begin position="348"/>
        <end position="414"/>
    </location>
</feature>
<dbReference type="GO" id="GO:0005829">
    <property type="term" value="C:cytosol"/>
    <property type="evidence" value="ECO:0007669"/>
    <property type="project" value="TreeGrafter"/>
</dbReference>
<dbReference type="Proteomes" id="UP000006556">
    <property type="component" value="Chromosome"/>
</dbReference>
<evidence type="ECO:0000259" key="17">
    <source>
        <dbReference type="PROSITE" id="PS51671"/>
    </source>
</evidence>
<dbReference type="GO" id="GO:0019877">
    <property type="term" value="P:diaminopimelate biosynthetic process"/>
    <property type="evidence" value="ECO:0007669"/>
    <property type="project" value="UniProtKB-KW"/>
</dbReference>
<keyword evidence="10 14" id="KW-0067">ATP-binding</keyword>
<gene>
    <name evidence="18" type="primary">LysC</name>
    <name evidence="18" type="ordered locus">PTH_1287</name>
</gene>
<dbReference type="FunFam" id="3.40.1160.10:FF:000002">
    <property type="entry name" value="Aspartokinase"/>
    <property type="match status" value="1"/>
</dbReference>